<sequence>MDNITTMIQALPVREATKARMQESLEVMASARDRARCSQMRFELQGMINTLETEGLISIQELDAMGAAFGRLWRTLSQGFVIAALQATGGTDNDTRNQREGQEVI</sequence>
<protein>
    <submittedName>
        <fullName evidence="1">Uncharacterized protein</fullName>
    </submittedName>
</protein>
<accession>A0A7D5UKM9</accession>
<dbReference type="AlphaFoldDB" id="A0A7D5UKM9"/>
<evidence type="ECO:0000313" key="1">
    <source>
        <dbReference type="EMBL" id="QLI60464.1"/>
    </source>
</evidence>
<proteinExistence type="predicted"/>
<organism evidence="1 2">
    <name type="scientific">Aeromonas caviae</name>
    <name type="common">Aeromonas punctata</name>
    <dbReference type="NCBI Taxonomy" id="648"/>
    <lineage>
        <taxon>Bacteria</taxon>
        <taxon>Pseudomonadati</taxon>
        <taxon>Pseudomonadota</taxon>
        <taxon>Gammaproteobacteria</taxon>
        <taxon>Aeromonadales</taxon>
        <taxon>Aeromonadaceae</taxon>
        <taxon>Aeromonas</taxon>
    </lineage>
</organism>
<reference evidence="1 2" key="1">
    <citation type="submission" date="2019-04" db="EMBL/GenBank/DDBJ databases">
        <title>Novel transposon Tn6433 variants accelerate the dissemination of tet(E) in Aeromonas under oxytetracycline stresses.</title>
        <authorList>
            <person name="Shi Y."/>
            <person name="Tian Z."/>
            <person name="Zhang Y."/>
            <person name="Zhang H."/>
            <person name="Yang M."/>
        </authorList>
    </citation>
    <scope>NUCLEOTIDE SEQUENCE [LARGE SCALE GENOMIC DNA]</scope>
    <source>
        <strain evidence="1 2">T25-39</strain>
        <plasmid evidence="2">paeca2</plasmid>
    </source>
</reference>
<dbReference type="Proteomes" id="UP000266778">
    <property type="component" value="Plasmid pAeca2"/>
</dbReference>
<evidence type="ECO:0000313" key="2">
    <source>
        <dbReference type="Proteomes" id="UP000266778"/>
    </source>
</evidence>
<keyword evidence="1" id="KW-0614">Plasmid</keyword>
<gene>
    <name evidence="1" type="ORF">C1C91_23580</name>
</gene>
<dbReference type="EMBL" id="CP039628">
    <property type="protein sequence ID" value="QLI60464.1"/>
    <property type="molecule type" value="Genomic_DNA"/>
</dbReference>
<geneLocation type="plasmid" evidence="2">
    <name>paeca2</name>
</geneLocation>
<name>A0A7D5UKM9_AERCA</name>